<proteinExistence type="predicted"/>
<dbReference type="AlphaFoldDB" id="J3L167"/>
<feature type="transmembrane region" description="Helical" evidence="2">
    <location>
        <begin position="524"/>
        <end position="544"/>
    </location>
</feature>
<evidence type="ECO:0000313" key="5">
    <source>
        <dbReference type="Proteomes" id="UP000006038"/>
    </source>
</evidence>
<keyword evidence="1" id="KW-0479">Metal-binding</keyword>
<evidence type="ECO:0000256" key="1">
    <source>
        <dbReference type="PROSITE-ProRule" id="PRU00175"/>
    </source>
</evidence>
<dbReference type="GO" id="GO:0043022">
    <property type="term" value="F:ribosome binding"/>
    <property type="evidence" value="ECO:0007669"/>
    <property type="project" value="TreeGrafter"/>
</dbReference>
<keyword evidence="5" id="KW-1185">Reference proteome</keyword>
<keyword evidence="1" id="KW-0862">Zinc</keyword>
<dbReference type="Pfam" id="PF13920">
    <property type="entry name" value="zf-C3HC4_3"/>
    <property type="match status" value="1"/>
</dbReference>
<organism evidence="4">
    <name type="scientific">Oryza brachyantha</name>
    <name type="common">malo sina</name>
    <dbReference type="NCBI Taxonomy" id="4533"/>
    <lineage>
        <taxon>Eukaryota</taxon>
        <taxon>Viridiplantae</taxon>
        <taxon>Streptophyta</taxon>
        <taxon>Embryophyta</taxon>
        <taxon>Tracheophyta</taxon>
        <taxon>Spermatophyta</taxon>
        <taxon>Magnoliopsida</taxon>
        <taxon>Liliopsida</taxon>
        <taxon>Poales</taxon>
        <taxon>Poaceae</taxon>
        <taxon>BOP clade</taxon>
        <taxon>Oryzoideae</taxon>
        <taxon>Oryzeae</taxon>
        <taxon>Oryzinae</taxon>
        <taxon>Oryza</taxon>
    </lineage>
</organism>
<dbReference type="EnsemblPlants" id="OB01G29730.1">
    <property type="protein sequence ID" value="OB01G29730.1"/>
    <property type="gene ID" value="OB01G29730"/>
</dbReference>
<feature type="domain" description="RING-type" evidence="3">
    <location>
        <begin position="397"/>
        <end position="439"/>
    </location>
</feature>
<evidence type="ECO:0000256" key="2">
    <source>
        <dbReference type="SAM" id="Phobius"/>
    </source>
</evidence>
<dbReference type="SUPFAM" id="SSF57850">
    <property type="entry name" value="RING/U-box"/>
    <property type="match status" value="1"/>
</dbReference>
<dbReference type="PANTHER" id="PTHR22938:SF15">
    <property type="entry name" value="OS01G0568000 PROTEIN"/>
    <property type="match status" value="1"/>
</dbReference>
<feature type="transmembrane region" description="Helical" evidence="2">
    <location>
        <begin position="553"/>
        <end position="574"/>
    </location>
</feature>
<reference evidence="4" key="1">
    <citation type="journal article" date="2013" name="Nat. Commun.">
        <title>Whole-genome sequencing of Oryza brachyantha reveals mechanisms underlying Oryza genome evolution.</title>
        <authorList>
            <person name="Chen J."/>
            <person name="Huang Q."/>
            <person name="Gao D."/>
            <person name="Wang J."/>
            <person name="Lang Y."/>
            <person name="Liu T."/>
            <person name="Li B."/>
            <person name="Bai Z."/>
            <person name="Luis Goicoechea J."/>
            <person name="Liang C."/>
            <person name="Chen C."/>
            <person name="Zhang W."/>
            <person name="Sun S."/>
            <person name="Liao Y."/>
            <person name="Zhang X."/>
            <person name="Yang L."/>
            <person name="Song C."/>
            <person name="Wang M."/>
            <person name="Shi J."/>
            <person name="Liu G."/>
            <person name="Liu J."/>
            <person name="Zhou H."/>
            <person name="Zhou W."/>
            <person name="Yu Q."/>
            <person name="An N."/>
            <person name="Chen Y."/>
            <person name="Cai Q."/>
            <person name="Wang B."/>
            <person name="Liu B."/>
            <person name="Min J."/>
            <person name="Huang Y."/>
            <person name="Wu H."/>
            <person name="Li Z."/>
            <person name="Zhang Y."/>
            <person name="Yin Y."/>
            <person name="Song W."/>
            <person name="Jiang J."/>
            <person name="Jackson S.A."/>
            <person name="Wing R.A."/>
            <person name="Wang J."/>
            <person name="Chen M."/>
        </authorList>
    </citation>
    <scope>NUCLEOTIDE SEQUENCE [LARGE SCALE GENOMIC DNA]</scope>
    <source>
        <strain evidence="4">cv. IRGC 101232</strain>
    </source>
</reference>
<dbReference type="HOGENOM" id="CLU_464133_0_0_1"/>
<dbReference type="GO" id="GO:0016567">
    <property type="term" value="P:protein ubiquitination"/>
    <property type="evidence" value="ECO:0007669"/>
    <property type="project" value="TreeGrafter"/>
</dbReference>
<dbReference type="Gramene" id="OB01G29730.1">
    <property type="protein sequence ID" value="OB01G29730.1"/>
    <property type="gene ID" value="OB01G29730"/>
</dbReference>
<dbReference type="GO" id="GO:0008270">
    <property type="term" value="F:zinc ion binding"/>
    <property type="evidence" value="ECO:0007669"/>
    <property type="project" value="UniProtKB-KW"/>
</dbReference>
<keyword evidence="2" id="KW-1133">Transmembrane helix</keyword>
<dbReference type="PANTHER" id="PTHR22938">
    <property type="entry name" value="ZINC FINGER PROTEIN 598"/>
    <property type="match status" value="1"/>
</dbReference>
<name>J3L167_ORYBR</name>
<evidence type="ECO:0000313" key="4">
    <source>
        <dbReference type="EnsemblPlants" id="OB01G29730.1"/>
    </source>
</evidence>
<protein>
    <recommendedName>
        <fullName evidence="3">RING-type domain-containing protein</fullName>
    </recommendedName>
</protein>
<reference evidence="4" key="2">
    <citation type="submission" date="2013-04" db="UniProtKB">
        <authorList>
            <consortium name="EnsemblPlants"/>
        </authorList>
    </citation>
    <scope>IDENTIFICATION</scope>
</reference>
<dbReference type="InterPro" id="IPR044288">
    <property type="entry name" value="ZNF598/HEL2"/>
</dbReference>
<dbReference type="GO" id="GO:0061630">
    <property type="term" value="F:ubiquitin protein ligase activity"/>
    <property type="evidence" value="ECO:0007669"/>
    <property type="project" value="InterPro"/>
</dbReference>
<keyword evidence="2" id="KW-0812">Transmembrane</keyword>
<dbReference type="InterPro" id="IPR013083">
    <property type="entry name" value="Znf_RING/FYVE/PHD"/>
</dbReference>
<dbReference type="Gene3D" id="3.30.40.10">
    <property type="entry name" value="Zinc/RING finger domain, C3HC4 (zinc finger)"/>
    <property type="match status" value="1"/>
</dbReference>
<dbReference type="InterPro" id="IPR001841">
    <property type="entry name" value="Znf_RING"/>
</dbReference>
<evidence type="ECO:0000259" key="3">
    <source>
        <dbReference type="PROSITE" id="PS50089"/>
    </source>
</evidence>
<dbReference type="eggNOG" id="KOG2231">
    <property type="taxonomic scope" value="Eukaryota"/>
</dbReference>
<accession>J3L167</accession>
<dbReference type="GO" id="GO:0072344">
    <property type="term" value="P:rescue of stalled ribosome"/>
    <property type="evidence" value="ECO:0007669"/>
    <property type="project" value="InterPro"/>
</dbReference>
<dbReference type="Proteomes" id="UP000006038">
    <property type="component" value="Chromosome 1"/>
</dbReference>
<keyword evidence="2" id="KW-0472">Membrane</keyword>
<sequence>MPTMDTTIAPIMDEQDYIKIKSFDCWNSIRLPDAALNLKGRQIIIQAPFWINKNKVDLHRQDQQPNKSYHNSPKDRAIPVHIKWYQSFRCSVLVISDIFISVPVTLKFGPWDTQDDLARHQQLRRHIRSDQHDLYKRIQNHQQKEEKNVLEKKAEKHEAPAMFEENLQGKLNGAKINEGEYSQRELHMSTFHAIVEQTLVEPIVEMPLSQVDLLAVPCDKEELCDNASLISMPQLMNEHAIPVVNSSCANFKHVVHIADKVKEHELNEVDLHQQDQQPKELVLIRFAATQSSQSRGDRSDRIELVFSLLGCMAQLHLQAGDSVAGAAGHSHVIEMPQLDASRRTAVAQHNHAMEMAPIDNNGRRSSCSGADDKNHVVIDIDGGGRRSTGSDDDTPSCVVCMEPLEWVAVGPCGHRVVCSACAARIRSPPKSDVQCCICRTVCPNVLVTNVSATAAEGEPNFSELPVASQDGRVGDHWYCAAMAAYFDDEQQYEAAAKAASLKQHPPPSSVADDEHGQRNRTPDFFSFCLCMAVFGAAIGFLFAVDATGWGQRVGIVSGSAAVSVAIGSVLWLLAKYGYCCWSEQQHDP</sequence>
<keyword evidence="1" id="KW-0863">Zinc-finger</keyword>
<dbReference type="PROSITE" id="PS50089">
    <property type="entry name" value="ZF_RING_2"/>
    <property type="match status" value="1"/>
</dbReference>